<protein>
    <submittedName>
        <fullName evidence="2">DUF4271 domain-containing protein</fullName>
    </submittedName>
</protein>
<keyword evidence="1" id="KW-1133">Transmembrane helix</keyword>
<dbReference type="EMBL" id="JBHTJM010000006">
    <property type="protein sequence ID" value="MFD0963671.1"/>
    <property type="molecule type" value="Genomic_DNA"/>
</dbReference>
<feature type="transmembrane region" description="Helical" evidence="1">
    <location>
        <begin position="94"/>
        <end position="113"/>
    </location>
</feature>
<sequence length="220" mass="26347">MDFILRNLNNLDFFTFIILGCISLLCIIKLSYQQQFNEFITFLSNGKYLILHNKKELKSNFFNSLFFLFFSTNSSLFCFFLANKFDFIDSNSFISLGYFFLSINIFFIVKYVIEKLLFEILDLNHFYKSIHFQKLTLINYISLILFLVNLTFFYIHTTPSTFFIFCIIATLLLLYLLTIVFLTFYNQKIILRNWFYFILYLCAFEIAPILLAVIWLKTNP</sequence>
<dbReference type="RefSeq" id="WP_377714612.1">
    <property type="nucleotide sequence ID" value="NZ_JBHTJM010000006.1"/>
</dbReference>
<evidence type="ECO:0000256" key="1">
    <source>
        <dbReference type="SAM" id="Phobius"/>
    </source>
</evidence>
<reference evidence="3" key="1">
    <citation type="journal article" date="2019" name="Int. J. Syst. Evol. Microbiol.">
        <title>The Global Catalogue of Microorganisms (GCM) 10K type strain sequencing project: providing services to taxonomists for standard genome sequencing and annotation.</title>
        <authorList>
            <consortium name="The Broad Institute Genomics Platform"/>
            <consortium name="The Broad Institute Genome Sequencing Center for Infectious Disease"/>
            <person name="Wu L."/>
            <person name="Ma J."/>
        </authorList>
    </citation>
    <scope>NUCLEOTIDE SEQUENCE [LARGE SCALE GENOMIC DNA]</scope>
    <source>
        <strain evidence="3">CCUG 62114</strain>
    </source>
</reference>
<feature type="transmembrane region" description="Helical" evidence="1">
    <location>
        <begin position="13"/>
        <end position="32"/>
    </location>
</feature>
<name>A0ABW3I1P9_9FLAO</name>
<feature type="transmembrane region" description="Helical" evidence="1">
    <location>
        <begin position="61"/>
        <end position="82"/>
    </location>
</feature>
<evidence type="ECO:0000313" key="3">
    <source>
        <dbReference type="Proteomes" id="UP001596997"/>
    </source>
</evidence>
<dbReference type="InterPro" id="IPR025367">
    <property type="entry name" value="DUF4271"/>
</dbReference>
<feature type="transmembrane region" description="Helical" evidence="1">
    <location>
        <begin position="161"/>
        <end position="182"/>
    </location>
</feature>
<gene>
    <name evidence="2" type="ORF">ACFQ1O_06615</name>
</gene>
<accession>A0ABW3I1P9</accession>
<proteinExistence type="predicted"/>
<organism evidence="2 3">
    <name type="scientific">Pseudofulvibacter geojedonensis</name>
    <dbReference type="NCBI Taxonomy" id="1123758"/>
    <lineage>
        <taxon>Bacteria</taxon>
        <taxon>Pseudomonadati</taxon>
        <taxon>Bacteroidota</taxon>
        <taxon>Flavobacteriia</taxon>
        <taxon>Flavobacteriales</taxon>
        <taxon>Flavobacteriaceae</taxon>
        <taxon>Pseudofulvibacter</taxon>
    </lineage>
</organism>
<feature type="transmembrane region" description="Helical" evidence="1">
    <location>
        <begin position="134"/>
        <end position="155"/>
    </location>
</feature>
<dbReference type="Proteomes" id="UP001596997">
    <property type="component" value="Unassembled WGS sequence"/>
</dbReference>
<keyword evidence="3" id="KW-1185">Reference proteome</keyword>
<evidence type="ECO:0000313" key="2">
    <source>
        <dbReference type="EMBL" id="MFD0963671.1"/>
    </source>
</evidence>
<feature type="transmembrane region" description="Helical" evidence="1">
    <location>
        <begin position="194"/>
        <end position="216"/>
    </location>
</feature>
<keyword evidence="1" id="KW-0812">Transmembrane</keyword>
<dbReference type="Pfam" id="PF14093">
    <property type="entry name" value="DUF4271"/>
    <property type="match status" value="1"/>
</dbReference>
<keyword evidence="1" id="KW-0472">Membrane</keyword>
<comment type="caution">
    <text evidence="2">The sequence shown here is derived from an EMBL/GenBank/DDBJ whole genome shotgun (WGS) entry which is preliminary data.</text>
</comment>